<feature type="compositionally biased region" description="Low complexity" evidence="1">
    <location>
        <begin position="327"/>
        <end position="342"/>
    </location>
</feature>
<proteinExistence type="predicted"/>
<feature type="region of interest" description="Disordered" evidence="1">
    <location>
        <begin position="102"/>
        <end position="121"/>
    </location>
</feature>
<dbReference type="InterPro" id="IPR056004">
    <property type="entry name" value="DUF7582"/>
</dbReference>
<organism evidence="3 4">
    <name type="scientific">Thyridium curvatum</name>
    <dbReference type="NCBI Taxonomy" id="1093900"/>
    <lineage>
        <taxon>Eukaryota</taxon>
        <taxon>Fungi</taxon>
        <taxon>Dikarya</taxon>
        <taxon>Ascomycota</taxon>
        <taxon>Pezizomycotina</taxon>
        <taxon>Sordariomycetes</taxon>
        <taxon>Sordariomycetidae</taxon>
        <taxon>Thyridiales</taxon>
        <taxon>Thyridiaceae</taxon>
        <taxon>Thyridium</taxon>
    </lineage>
</organism>
<dbReference type="OrthoDB" id="5350192at2759"/>
<feature type="region of interest" description="Disordered" evidence="1">
    <location>
        <begin position="126"/>
        <end position="170"/>
    </location>
</feature>
<comment type="caution">
    <text evidence="3">The sequence shown here is derived from an EMBL/GenBank/DDBJ whole genome shotgun (WGS) entry which is preliminary data.</text>
</comment>
<feature type="region of interest" description="Disordered" evidence="1">
    <location>
        <begin position="59"/>
        <end position="85"/>
    </location>
</feature>
<accession>A0A507BCR3</accession>
<feature type="region of interest" description="Disordered" evidence="1">
    <location>
        <begin position="327"/>
        <end position="401"/>
    </location>
</feature>
<feature type="domain" description="DUF7582" evidence="2">
    <location>
        <begin position="174"/>
        <end position="319"/>
    </location>
</feature>
<dbReference type="InParanoid" id="A0A507BCR3"/>
<dbReference type="GeneID" id="41973013"/>
<feature type="compositionally biased region" description="Basic and acidic residues" evidence="1">
    <location>
        <begin position="108"/>
        <end position="117"/>
    </location>
</feature>
<dbReference type="RefSeq" id="XP_030996081.1">
    <property type="nucleotide sequence ID" value="XM_031140101.1"/>
</dbReference>
<keyword evidence="4" id="KW-1185">Reference proteome</keyword>
<evidence type="ECO:0000313" key="3">
    <source>
        <dbReference type="EMBL" id="TPX14370.1"/>
    </source>
</evidence>
<protein>
    <recommendedName>
        <fullName evidence="2">DUF7582 domain-containing protein</fullName>
    </recommendedName>
</protein>
<reference evidence="3 4" key="1">
    <citation type="submission" date="2019-06" db="EMBL/GenBank/DDBJ databases">
        <title>Draft genome sequence of the filamentous fungus Phialemoniopsis curvata isolated from diesel fuel.</title>
        <authorList>
            <person name="Varaljay V.A."/>
            <person name="Lyon W.J."/>
            <person name="Crouch A.L."/>
            <person name="Drake C.E."/>
            <person name="Hollomon J.M."/>
            <person name="Nadeau L.J."/>
            <person name="Nunn H.S."/>
            <person name="Stevenson B.S."/>
            <person name="Bojanowski C.L."/>
            <person name="Crookes-Goodson W.J."/>
        </authorList>
    </citation>
    <scope>NUCLEOTIDE SEQUENCE [LARGE SCALE GENOMIC DNA]</scope>
    <source>
        <strain evidence="3 4">D216</strain>
    </source>
</reference>
<sequence>MSLKARISSPLEAGRSILDADHLPPHLTAALEYASKRLARKSLDITLVVVRREYQLPQPSPTVAAASVPPEASATPAQVPSAPSRAGFSSAIKQLVRTGTHPVLPSLDKTRNAELQRSKTVSPAFSLSSVDTTGPRLRWPLSPTSPTMPMTPATPATTVSSTTTDASPQSPNPFGIRLVHAEPLQHREERVLRQTIEKAERKFRIGTDWLPAALSAAQSGLTAELLRRSVAQGEVLFSAPGLSLLSLDHLYTFKSALSSYSAGHEPYRLEDAVDELRRFVLANGRRRLPKSQLLRAYEWLGFEEGALAEVQRMYARAYGGAGGDCGIEADGLSSSPVTSPEPSVREDQDDDGSGSEVETEFECEGVVDVVEPEEQEQEQEAEQEAEAPSPARTPAAQPVQKAPVLKLQTTFDKPVVGAPAQDKKKMREAQITGHEKLDLRIELDEAEDGDGEEELTARPDENRRVLSFWNSTSIDGLLHADPRASQLSQLSQRQGPMTPKGYDDISPITRGEWGFLMGGQVGRQVAVTTC</sequence>
<evidence type="ECO:0000256" key="1">
    <source>
        <dbReference type="SAM" id="MobiDB-lite"/>
    </source>
</evidence>
<name>A0A507BCR3_9PEZI</name>
<dbReference type="STRING" id="1093900.A0A507BCR3"/>
<evidence type="ECO:0000259" key="2">
    <source>
        <dbReference type="Pfam" id="PF24483"/>
    </source>
</evidence>
<feature type="compositionally biased region" description="Acidic residues" evidence="1">
    <location>
        <begin position="347"/>
        <end position="385"/>
    </location>
</feature>
<dbReference type="AlphaFoldDB" id="A0A507BCR3"/>
<dbReference type="Proteomes" id="UP000319257">
    <property type="component" value="Unassembled WGS sequence"/>
</dbReference>
<feature type="compositionally biased region" description="Low complexity" evidence="1">
    <location>
        <begin position="142"/>
        <end position="168"/>
    </location>
</feature>
<feature type="compositionally biased region" description="Low complexity" evidence="1">
    <location>
        <begin position="61"/>
        <end position="77"/>
    </location>
</feature>
<dbReference type="EMBL" id="SKBQ01000029">
    <property type="protein sequence ID" value="TPX14370.1"/>
    <property type="molecule type" value="Genomic_DNA"/>
</dbReference>
<dbReference type="Pfam" id="PF24483">
    <property type="entry name" value="DUF7582"/>
    <property type="match status" value="1"/>
</dbReference>
<evidence type="ECO:0000313" key="4">
    <source>
        <dbReference type="Proteomes" id="UP000319257"/>
    </source>
</evidence>
<gene>
    <name evidence="3" type="ORF">E0L32_005566</name>
</gene>